<dbReference type="OrthoDB" id="1858282at2759"/>
<keyword evidence="8 9" id="KW-0339">Growth factor</keyword>
<evidence type="ECO:0000256" key="1">
    <source>
        <dbReference type="ARBA" id="ARBA00004613"/>
    </source>
</evidence>
<dbReference type="PANTHER" id="PTHR33285">
    <property type="entry name" value="PHYTOSULFOKINES 3"/>
    <property type="match status" value="1"/>
</dbReference>
<dbReference type="Pfam" id="PF06404">
    <property type="entry name" value="PSK"/>
    <property type="match status" value="1"/>
</dbReference>
<dbReference type="AlphaFoldDB" id="A0A6J5W583"/>
<dbReference type="GO" id="GO:0005576">
    <property type="term" value="C:extracellular region"/>
    <property type="evidence" value="ECO:0007669"/>
    <property type="project" value="UniProtKB-SubCell"/>
</dbReference>
<comment type="subcellular location">
    <subcellularLocation>
        <location evidence="1 9">Secreted</location>
    </subcellularLocation>
</comment>
<comment type="PTM">
    <text evidence="9">Sulfation is important for activity and for the binding to a putative membrane receptor.</text>
</comment>
<comment type="similarity">
    <text evidence="2 9">Belongs to the phytosulfokine family.</text>
</comment>
<evidence type="ECO:0000256" key="6">
    <source>
        <dbReference type="ARBA" id="ARBA00022729"/>
    </source>
</evidence>
<evidence type="ECO:0000256" key="2">
    <source>
        <dbReference type="ARBA" id="ARBA00010781"/>
    </source>
</evidence>
<evidence type="ECO:0000256" key="4">
    <source>
        <dbReference type="ARBA" id="ARBA00022525"/>
    </source>
</evidence>
<evidence type="ECO:0000256" key="8">
    <source>
        <dbReference type="ARBA" id="ARBA00023030"/>
    </source>
</evidence>
<evidence type="ECO:0000256" key="5">
    <source>
        <dbReference type="ARBA" id="ARBA00022641"/>
    </source>
</evidence>
<evidence type="ECO:0000256" key="9">
    <source>
        <dbReference type="RuleBase" id="RU368031"/>
    </source>
</evidence>
<gene>
    <name evidence="10" type="ORF">ORAREDHAP_LOCUS8401</name>
</gene>
<organism evidence="10 11">
    <name type="scientific">Prunus armeniaca</name>
    <name type="common">Apricot</name>
    <name type="synonym">Armeniaca vulgaris</name>
    <dbReference type="NCBI Taxonomy" id="36596"/>
    <lineage>
        <taxon>Eukaryota</taxon>
        <taxon>Viridiplantae</taxon>
        <taxon>Streptophyta</taxon>
        <taxon>Embryophyta</taxon>
        <taxon>Tracheophyta</taxon>
        <taxon>Spermatophyta</taxon>
        <taxon>Magnoliopsida</taxon>
        <taxon>eudicotyledons</taxon>
        <taxon>Gunneridae</taxon>
        <taxon>Pentapetalae</taxon>
        <taxon>rosids</taxon>
        <taxon>fabids</taxon>
        <taxon>Rosales</taxon>
        <taxon>Rosaceae</taxon>
        <taxon>Amygdaloideae</taxon>
        <taxon>Amygdaleae</taxon>
        <taxon>Prunus</taxon>
    </lineage>
</organism>
<dbReference type="Proteomes" id="UP000507245">
    <property type="component" value="Unassembled WGS sequence"/>
</dbReference>
<protein>
    <recommendedName>
        <fullName evidence="9">Phytosulfokine</fullName>
    </recommendedName>
    <component>
        <recommendedName>
            <fullName evidence="9">Phytosulfokine-alpha</fullName>
            <shortName evidence="9">PSK-alpha</shortName>
            <shortName evidence="9">Phytosulfokine-a</shortName>
        </recommendedName>
    </component>
    <component>
        <recommendedName>
            <fullName evidence="9">Phytosulfokine-beta</fullName>
            <shortName evidence="9">PSK-beta</shortName>
            <shortName evidence="9">Phytosulfokine-b</shortName>
        </recommendedName>
    </component>
</protein>
<sequence length="86" mass="9609">MAKLITTLFTIALLLSFQLSLAARPNPTFTNNALKTQQQDKEAEAIAVEDGGEISCAGLEMEECLMRRTLAAHVDYIYTQRQKHKP</sequence>
<feature type="signal peptide" evidence="9">
    <location>
        <begin position="1"/>
        <end position="22"/>
    </location>
</feature>
<dbReference type="GO" id="GO:0030154">
    <property type="term" value="P:cell differentiation"/>
    <property type="evidence" value="ECO:0007669"/>
    <property type="project" value="UniProtKB-UniRule"/>
</dbReference>
<comment type="PTM">
    <text evidence="9">PSK-alpha is produced by endopeptidase digestion. PSK-beta is produced from PSK-alpha by exopeptidase digestion.</text>
</comment>
<evidence type="ECO:0000313" key="10">
    <source>
        <dbReference type="EMBL" id="CAB4296749.1"/>
    </source>
</evidence>
<keyword evidence="5 9" id="KW-0765">Sulfation</keyword>
<reference evidence="11" key="1">
    <citation type="journal article" date="2020" name="Genome Biol.">
        <title>Gamete binning: chromosome-level and haplotype-resolved genome assembly enabled by high-throughput single-cell sequencing of gamete genomes.</title>
        <authorList>
            <person name="Campoy J.A."/>
            <person name="Sun H."/>
            <person name="Goel M."/>
            <person name="Jiao W.-B."/>
            <person name="Folz-Donahue K."/>
            <person name="Wang N."/>
            <person name="Rubio M."/>
            <person name="Liu C."/>
            <person name="Kukat C."/>
            <person name="Ruiz D."/>
            <person name="Huettel B."/>
            <person name="Schneeberger K."/>
        </authorList>
    </citation>
    <scope>NUCLEOTIDE SEQUENCE [LARGE SCALE GENOMIC DNA]</scope>
    <source>
        <strain evidence="11">cv. Rojo Pasion</strain>
    </source>
</reference>
<keyword evidence="7 9" id="KW-0221">Differentiation</keyword>
<keyword evidence="3 9" id="KW-0217">Developmental protein</keyword>
<name>A0A6J5W583_PRUAR</name>
<accession>A0A6J5W583</accession>
<keyword evidence="11" id="KW-1185">Reference proteome</keyword>
<evidence type="ECO:0000256" key="3">
    <source>
        <dbReference type="ARBA" id="ARBA00022473"/>
    </source>
</evidence>
<dbReference type="InterPro" id="IPR009438">
    <property type="entry name" value="Phytosulfokine"/>
</dbReference>
<comment type="function">
    <text evidence="9">Promotes plant cell differentiation, organogenesis and somatic embryogenesis as well as cell proliferation.</text>
</comment>
<evidence type="ECO:0000313" key="11">
    <source>
        <dbReference type="Proteomes" id="UP000507245"/>
    </source>
</evidence>
<feature type="chain" id="PRO_5031608810" description="Phytosulfokine" evidence="9">
    <location>
        <begin position="23"/>
        <end position="86"/>
    </location>
</feature>
<proteinExistence type="inferred from homology"/>
<dbReference type="PANTHER" id="PTHR33285:SF55">
    <property type="entry name" value="PHYTOSULFOKINES 3"/>
    <property type="match status" value="1"/>
</dbReference>
<keyword evidence="4 9" id="KW-0964">Secreted</keyword>
<dbReference type="EMBL" id="CAEKKB010000001">
    <property type="protein sequence ID" value="CAB4296749.1"/>
    <property type="molecule type" value="Genomic_DNA"/>
</dbReference>
<keyword evidence="6 9" id="KW-0732">Signal</keyword>
<dbReference type="GO" id="GO:0008283">
    <property type="term" value="P:cell population proliferation"/>
    <property type="evidence" value="ECO:0007669"/>
    <property type="project" value="UniProtKB-UniRule"/>
</dbReference>
<dbReference type="GO" id="GO:0008083">
    <property type="term" value="F:growth factor activity"/>
    <property type="evidence" value="ECO:0007669"/>
    <property type="project" value="UniProtKB-UniRule"/>
</dbReference>
<evidence type="ECO:0000256" key="7">
    <source>
        <dbReference type="ARBA" id="ARBA00022782"/>
    </source>
</evidence>